<sequence length="291" mass="31826">MASLLTLSYAASSLCFILVTTSTSNSGEGNPWSSTCIFGAPFIILGVVILLQAAIATYSIVGVKVLTWSSSPFDTAVALLRNGLIIRRSGRSMHTVVDAGDDAIAPPRKRQPSAWQSHPAARKVVVFLWLLSFACAVWGGTSWALWKKDVRNGSVLGYKATPGSWDLAPNNRSSELIYDYGVDLSAGFSSWPIVLTLFAVSQGALTFGLHCAELNVNILRDELYWRHAATPSGLVMSRNPFTTVLGSWPNLALLVAKPFLREFQAICVFLLLNMCLDRLVIRMFNDHGWRS</sequence>
<protein>
    <submittedName>
        <fullName evidence="2">Uncharacterized protein</fullName>
    </submittedName>
</protein>
<evidence type="ECO:0000256" key="1">
    <source>
        <dbReference type="SAM" id="Phobius"/>
    </source>
</evidence>
<dbReference type="EMBL" id="KV417745">
    <property type="protein sequence ID" value="KZP07620.1"/>
    <property type="molecule type" value="Genomic_DNA"/>
</dbReference>
<keyword evidence="1" id="KW-0472">Membrane</keyword>
<evidence type="ECO:0000313" key="4">
    <source>
        <dbReference type="Proteomes" id="UP000076532"/>
    </source>
</evidence>
<keyword evidence="4" id="KW-1185">Reference proteome</keyword>
<feature type="transmembrane region" description="Helical" evidence="1">
    <location>
        <begin position="37"/>
        <end position="61"/>
    </location>
</feature>
<reference evidence="2 4" key="1">
    <citation type="journal article" date="2016" name="Mol. Biol. Evol.">
        <title>Comparative Genomics of Early-Diverging Mushroom-Forming Fungi Provides Insights into the Origins of Lignocellulose Decay Capabilities.</title>
        <authorList>
            <person name="Nagy L.G."/>
            <person name="Riley R."/>
            <person name="Tritt A."/>
            <person name="Adam C."/>
            <person name="Daum C."/>
            <person name="Floudas D."/>
            <person name="Sun H."/>
            <person name="Yadav J.S."/>
            <person name="Pangilinan J."/>
            <person name="Larsson K.H."/>
            <person name="Matsuura K."/>
            <person name="Barry K."/>
            <person name="Labutti K."/>
            <person name="Kuo R."/>
            <person name="Ohm R.A."/>
            <person name="Bhattacharya S.S."/>
            <person name="Shirouzu T."/>
            <person name="Yoshinaga Y."/>
            <person name="Martin F.M."/>
            <person name="Grigoriev I.V."/>
            <person name="Hibbett D.S."/>
        </authorList>
    </citation>
    <scope>NUCLEOTIDE SEQUENCE [LARGE SCALE GENOMIC DNA]</scope>
    <source>
        <strain evidence="2 4">CBS 109695</strain>
    </source>
</reference>
<evidence type="ECO:0000313" key="3">
    <source>
        <dbReference type="EMBL" id="KZP12296.1"/>
    </source>
</evidence>
<gene>
    <name evidence="3" type="ORF">FIBSPDRAFT_870346</name>
    <name evidence="2" type="ORF">FIBSPDRAFT_875337</name>
</gene>
<name>A0A165WG85_9AGAM</name>
<dbReference type="Proteomes" id="UP000076532">
    <property type="component" value="Unassembled WGS sequence"/>
</dbReference>
<feature type="transmembrane region" description="Helical" evidence="1">
    <location>
        <begin position="124"/>
        <end position="146"/>
    </location>
</feature>
<organism evidence="2 4">
    <name type="scientific">Athelia psychrophila</name>
    <dbReference type="NCBI Taxonomy" id="1759441"/>
    <lineage>
        <taxon>Eukaryota</taxon>
        <taxon>Fungi</taxon>
        <taxon>Dikarya</taxon>
        <taxon>Basidiomycota</taxon>
        <taxon>Agaricomycotina</taxon>
        <taxon>Agaricomycetes</taxon>
        <taxon>Agaricomycetidae</taxon>
        <taxon>Atheliales</taxon>
        <taxon>Atheliaceae</taxon>
        <taxon>Athelia</taxon>
    </lineage>
</organism>
<accession>A0A165WG85</accession>
<dbReference type="AlphaFoldDB" id="A0A165WG85"/>
<dbReference type="EMBL" id="KV417649">
    <property type="protein sequence ID" value="KZP12296.1"/>
    <property type="molecule type" value="Genomic_DNA"/>
</dbReference>
<dbReference type="STRING" id="436010.A0A165WG85"/>
<evidence type="ECO:0000313" key="2">
    <source>
        <dbReference type="EMBL" id="KZP07620.1"/>
    </source>
</evidence>
<keyword evidence="1" id="KW-1133">Transmembrane helix</keyword>
<dbReference type="OrthoDB" id="2688021at2759"/>
<keyword evidence="1" id="KW-0812">Transmembrane</keyword>
<proteinExistence type="predicted"/>